<organism evidence="1 2">
    <name type="scientific">Dentiscutata erythropus</name>
    <dbReference type="NCBI Taxonomy" id="1348616"/>
    <lineage>
        <taxon>Eukaryota</taxon>
        <taxon>Fungi</taxon>
        <taxon>Fungi incertae sedis</taxon>
        <taxon>Mucoromycota</taxon>
        <taxon>Glomeromycotina</taxon>
        <taxon>Glomeromycetes</taxon>
        <taxon>Diversisporales</taxon>
        <taxon>Gigasporaceae</taxon>
        <taxon>Dentiscutata</taxon>
    </lineage>
</organism>
<evidence type="ECO:0000313" key="2">
    <source>
        <dbReference type="Proteomes" id="UP000789405"/>
    </source>
</evidence>
<proteinExistence type="predicted"/>
<name>A0A9N9KEV1_9GLOM</name>
<dbReference type="EMBL" id="CAJVPY010065192">
    <property type="protein sequence ID" value="CAG8824666.1"/>
    <property type="molecule type" value="Genomic_DNA"/>
</dbReference>
<feature type="non-terminal residue" evidence="1">
    <location>
        <position position="1"/>
    </location>
</feature>
<protein>
    <submittedName>
        <fullName evidence="1">15965_t:CDS:1</fullName>
    </submittedName>
</protein>
<evidence type="ECO:0000313" key="1">
    <source>
        <dbReference type="EMBL" id="CAG8824666.1"/>
    </source>
</evidence>
<dbReference type="Proteomes" id="UP000789405">
    <property type="component" value="Unassembled WGS sequence"/>
</dbReference>
<reference evidence="1" key="1">
    <citation type="submission" date="2021-06" db="EMBL/GenBank/DDBJ databases">
        <authorList>
            <person name="Kallberg Y."/>
            <person name="Tangrot J."/>
            <person name="Rosling A."/>
        </authorList>
    </citation>
    <scope>NUCLEOTIDE SEQUENCE</scope>
    <source>
        <strain evidence="1">MA453B</strain>
    </source>
</reference>
<accession>A0A9N9KEV1</accession>
<keyword evidence="2" id="KW-1185">Reference proteome</keyword>
<gene>
    <name evidence="1" type="ORF">DERYTH_LOCUS27742</name>
</gene>
<comment type="caution">
    <text evidence="1">The sequence shown here is derived from an EMBL/GenBank/DDBJ whole genome shotgun (WGS) entry which is preliminary data.</text>
</comment>
<dbReference type="AlphaFoldDB" id="A0A9N9KEV1"/>
<sequence>SALLKRILLNISTISNSKILPIKRGLRSISTPTTSLSVFEIFDIFERFRKKSTNRKGLKRLRKKKVNESKRR</sequence>